<dbReference type="PANTHER" id="PTHR11236">
    <property type="entry name" value="AMINOBENZOATE/ANTHRANILATE SYNTHASE"/>
    <property type="match status" value="1"/>
</dbReference>
<keyword evidence="4" id="KW-1185">Reference proteome</keyword>
<dbReference type="InterPro" id="IPR015890">
    <property type="entry name" value="Chorismate_C"/>
</dbReference>
<organism evidence="3 4">
    <name type="scientific">Flexibacter flexilis DSM 6793</name>
    <dbReference type="NCBI Taxonomy" id="927664"/>
    <lineage>
        <taxon>Bacteria</taxon>
        <taxon>Pseudomonadati</taxon>
        <taxon>Bacteroidota</taxon>
        <taxon>Cytophagia</taxon>
        <taxon>Cytophagales</taxon>
        <taxon>Flexibacteraceae</taxon>
        <taxon>Flexibacter</taxon>
    </lineage>
</organism>
<feature type="compositionally biased region" description="Basic and acidic residues" evidence="1">
    <location>
        <begin position="252"/>
        <end position="264"/>
    </location>
</feature>
<dbReference type="Proteomes" id="UP000199514">
    <property type="component" value="Unassembled WGS sequence"/>
</dbReference>
<dbReference type="Pfam" id="PF00425">
    <property type="entry name" value="Chorismate_bind"/>
    <property type="match status" value="1"/>
</dbReference>
<evidence type="ECO:0000256" key="1">
    <source>
        <dbReference type="SAM" id="MobiDB-lite"/>
    </source>
</evidence>
<evidence type="ECO:0000313" key="4">
    <source>
        <dbReference type="Proteomes" id="UP000199514"/>
    </source>
</evidence>
<dbReference type="Gene3D" id="3.60.120.10">
    <property type="entry name" value="Anthranilate synthase"/>
    <property type="match status" value="1"/>
</dbReference>
<dbReference type="InterPro" id="IPR019999">
    <property type="entry name" value="Anth_synth_I-like"/>
</dbReference>
<name>A0A1I1HAF9_9BACT</name>
<evidence type="ECO:0000313" key="3">
    <source>
        <dbReference type="EMBL" id="SFC18988.1"/>
    </source>
</evidence>
<dbReference type="EMBL" id="FOLE01000003">
    <property type="protein sequence ID" value="SFC18988.1"/>
    <property type="molecule type" value="Genomic_DNA"/>
</dbReference>
<sequence length="425" mass="48250">MQNTFTFSLNKIPDFQTKALLWAQHFDHFSWLTDNDIPYPNRGFNKILAVGATETFSPATHGTCWDKLAQWHGGQWCIGYVGYDLKNETEDLHSQNSDLKGWPNFFFYKPQYLFLFADDGQNVQIFAPQPERIFQHILLQQTHLPQTLPALQWQAQTAELKYLHTVEALQQHILAGDIYEINYCIEFTAQSPQPLQPLAIFQQLNHLSPMPFAALHKQQNRWLLCASPERFIKKQGQNLISQPIKGTAARGKTPEQDEANKHFLRNSPKERAENLMIVDLVRNDLARNALIGSTHVPELFGIYSFRFVHQMISTVAATLRPEVSWAKALADAFPMGSMTGAPKIRAMQLIEQYEDTQRGLFSGAVGYITPEGDFDFNVVIRSLFADTHTQRLNLQVGSAITSDAIGAAEYAECMLKAKAIFSLFQ</sequence>
<dbReference type="SUPFAM" id="SSF56322">
    <property type="entry name" value="ADC synthase"/>
    <property type="match status" value="1"/>
</dbReference>
<dbReference type="PRINTS" id="PR00095">
    <property type="entry name" value="ANTSNTHASEI"/>
</dbReference>
<dbReference type="STRING" id="927664.SAMN05421780_103212"/>
<dbReference type="InterPro" id="IPR005801">
    <property type="entry name" value="ADC_synthase"/>
</dbReference>
<accession>A0A1I1HAF9</accession>
<proteinExistence type="predicted"/>
<dbReference type="RefSeq" id="WP_245756694.1">
    <property type="nucleotide sequence ID" value="NZ_FOLE01000003.1"/>
</dbReference>
<reference evidence="3 4" key="1">
    <citation type="submission" date="2016-10" db="EMBL/GenBank/DDBJ databases">
        <authorList>
            <person name="de Groot N.N."/>
        </authorList>
    </citation>
    <scope>NUCLEOTIDE SEQUENCE [LARGE SCALE GENOMIC DNA]</scope>
    <source>
        <strain evidence="3 4">DSM 6793</strain>
    </source>
</reference>
<evidence type="ECO:0000259" key="2">
    <source>
        <dbReference type="Pfam" id="PF00425"/>
    </source>
</evidence>
<dbReference type="GO" id="GO:0000162">
    <property type="term" value="P:L-tryptophan biosynthetic process"/>
    <property type="evidence" value="ECO:0007669"/>
    <property type="project" value="TreeGrafter"/>
</dbReference>
<dbReference type="PANTHER" id="PTHR11236:SF50">
    <property type="entry name" value="AMINODEOXYCHORISMATE SYNTHASE COMPONENT 1"/>
    <property type="match status" value="1"/>
</dbReference>
<feature type="region of interest" description="Disordered" evidence="1">
    <location>
        <begin position="245"/>
        <end position="264"/>
    </location>
</feature>
<dbReference type="AlphaFoldDB" id="A0A1I1HAF9"/>
<protein>
    <submittedName>
        <fullName evidence="3">Para-aminobenzoate synthetase component 1</fullName>
    </submittedName>
</protein>
<dbReference type="GO" id="GO:0046820">
    <property type="term" value="F:4-amino-4-deoxychorismate synthase activity"/>
    <property type="evidence" value="ECO:0007669"/>
    <property type="project" value="TreeGrafter"/>
</dbReference>
<gene>
    <name evidence="3" type="ORF">SAMN05421780_103212</name>
</gene>
<feature type="domain" description="Chorismate-utilising enzyme C-terminal" evidence="2">
    <location>
        <begin position="161"/>
        <end position="416"/>
    </location>
</feature>